<dbReference type="SMART" id="SM00387">
    <property type="entry name" value="HATPase_c"/>
    <property type="match status" value="1"/>
</dbReference>
<dbReference type="InterPro" id="IPR038318">
    <property type="entry name" value="KdpD_sf"/>
</dbReference>
<evidence type="ECO:0000256" key="3">
    <source>
        <dbReference type="ARBA" id="ARBA00012438"/>
    </source>
</evidence>
<name>A0A1G6V1P4_9PROT</name>
<evidence type="ECO:0000256" key="11">
    <source>
        <dbReference type="ARBA" id="ARBA00023012"/>
    </source>
</evidence>
<keyword evidence="10 14" id="KW-1133">Transmembrane helix</keyword>
<dbReference type="GO" id="GO:0016020">
    <property type="term" value="C:membrane"/>
    <property type="evidence" value="ECO:0007669"/>
    <property type="project" value="UniProtKB-SubCell"/>
</dbReference>
<dbReference type="EMBL" id="FMZX01000008">
    <property type="protein sequence ID" value="SDD47468.1"/>
    <property type="molecule type" value="Genomic_DNA"/>
</dbReference>
<feature type="region of interest" description="Disordered" evidence="13">
    <location>
        <begin position="292"/>
        <end position="314"/>
    </location>
</feature>
<dbReference type="PANTHER" id="PTHR41523:SF8">
    <property type="entry name" value="ETHYLENE RESPONSE SENSOR PROTEIN"/>
    <property type="match status" value="1"/>
</dbReference>
<dbReference type="STRING" id="938405.SAMN02927895_04378"/>
<dbReference type="EC" id="2.7.13.3" evidence="3"/>
<evidence type="ECO:0000256" key="13">
    <source>
        <dbReference type="SAM" id="MobiDB-lite"/>
    </source>
</evidence>
<sequence length="360" mass="39161">MISFSAFMSAIGRAQSLPPWLRVSLTGLVVISAFVLREALRNVLPHQNSFLMPILGVLFSATLFGSGSALLATFLSALWIVWAYLPPIYSLVVEDERQLWALGLFIVISTFIGLVIGAFQATLLRLQEAHAALARTDAQRRLLLQEFRHRSRNDLQSLVALLLLRARAAPSSAAQDGLREAAEHAKALARVHTLLAQEAIHEDDPTSVDSRTFIEGLAMELARTHATEGLRPVVLTAMAEAHPIDSERAILVGLVLNECVTNALKYAFPDERPGRVRVQFIQLDRDFLLTIEDDGTGTPPEDQTAAGSRTRPLGTGLGTRLLRGMAAQLRGTFTRGPGPGGIGTHVEMRFPARVVGAREG</sequence>
<evidence type="ECO:0000259" key="15">
    <source>
        <dbReference type="PROSITE" id="PS50109"/>
    </source>
</evidence>
<protein>
    <recommendedName>
        <fullName evidence="3">histidine kinase</fullName>
        <ecNumber evidence="3">2.7.13.3</ecNumber>
    </recommendedName>
</protein>
<keyword evidence="7" id="KW-0547">Nucleotide-binding</keyword>
<keyword evidence="9" id="KW-0067">ATP-binding</keyword>
<evidence type="ECO:0000256" key="6">
    <source>
        <dbReference type="ARBA" id="ARBA00022692"/>
    </source>
</evidence>
<accession>A0A1G6V1P4</accession>
<evidence type="ECO:0000256" key="8">
    <source>
        <dbReference type="ARBA" id="ARBA00022777"/>
    </source>
</evidence>
<dbReference type="Pfam" id="PF02518">
    <property type="entry name" value="HATPase_c"/>
    <property type="match status" value="1"/>
</dbReference>
<comment type="catalytic activity">
    <reaction evidence="1">
        <text>ATP + protein L-histidine = ADP + protein N-phospho-L-histidine.</text>
        <dbReference type="EC" id="2.7.13.3"/>
    </reaction>
</comment>
<gene>
    <name evidence="16" type="ORF">SAMN04487779_100896</name>
</gene>
<evidence type="ECO:0000256" key="1">
    <source>
        <dbReference type="ARBA" id="ARBA00000085"/>
    </source>
</evidence>
<evidence type="ECO:0000313" key="17">
    <source>
        <dbReference type="Proteomes" id="UP000198925"/>
    </source>
</evidence>
<organism evidence="16 17">
    <name type="scientific">Belnapia rosea</name>
    <dbReference type="NCBI Taxonomy" id="938405"/>
    <lineage>
        <taxon>Bacteria</taxon>
        <taxon>Pseudomonadati</taxon>
        <taxon>Pseudomonadota</taxon>
        <taxon>Alphaproteobacteria</taxon>
        <taxon>Acetobacterales</taxon>
        <taxon>Roseomonadaceae</taxon>
        <taxon>Belnapia</taxon>
    </lineage>
</organism>
<evidence type="ECO:0000256" key="4">
    <source>
        <dbReference type="ARBA" id="ARBA00022553"/>
    </source>
</evidence>
<dbReference type="GO" id="GO:0005524">
    <property type="term" value="F:ATP binding"/>
    <property type="evidence" value="ECO:0007669"/>
    <property type="project" value="UniProtKB-KW"/>
</dbReference>
<dbReference type="CDD" id="cd16917">
    <property type="entry name" value="HATPase_UhpB-NarQ-NarX-like"/>
    <property type="match status" value="1"/>
</dbReference>
<evidence type="ECO:0000256" key="7">
    <source>
        <dbReference type="ARBA" id="ARBA00022741"/>
    </source>
</evidence>
<evidence type="ECO:0000313" key="16">
    <source>
        <dbReference type="EMBL" id="SDD47468.1"/>
    </source>
</evidence>
<evidence type="ECO:0000256" key="10">
    <source>
        <dbReference type="ARBA" id="ARBA00022989"/>
    </source>
</evidence>
<feature type="transmembrane region" description="Helical" evidence="14">
    <location>
        <begin position="97"/>
        <end position="119"/>
    </location>
</feature>
<dbReference type="SUPFAM" id="SSF55874">
    <property type="entry name" value="ATPase domain of HSP90 chaperone/DNA topoisomerase II/histidine kinase"/>
    <property type="match status" value="1"/>
</dbReference>
<evidence type="ECO:0000256" key="12">
    <source>
        <dbReference type="ARBA" id="ARBA00023136"/>
    </source>
</evidence>
<keyword evidence="17" id="KW-1185">Reference proteome</keyword>
<keyword evidence="8 16" id="KW-0418">Kinase</keyword>
<evidence type="ECO:0000256" key="5">
    <source>
        <dbReference type="ARBA" id="ARBA00022679"/>
    </source>
</evidence>
<keyword evidence="11" id="KW-0902">Two-component regulatory system</keyword>
<dbReference type="InterPro" id="IPR025201">
    <property type="entry name" value="KdpD_TM"/>
</dbReference>
<dbReference type="InterPro" id="IPR011495">
    <property type="entry name" value="Sig_transdc_His_kin_sub2_dim/P"/>
</dbReference>
<keyword evidence="6 14" id="KW-0812">Transmembrane</keyword>
<dbReference type="PROSITE" id="PS50109">
    <property type="entry name" value="HIS_KIN"/>
    <property type="match status" value="1"/>
</dbReference>
<dbReference type="InterPro" id="IPR036890">
    <property type="entry name" value="HATPase_C_sf"/>
</dbReference>
<dbReference type="GO" id="GO:0000160">
    <property type="term" value="P:phosphorelay signal transduction system"/>
    <property type="evidence" value="ECO:0007669"/>
    <property type="project" value="UniProtKB-KW"/>
</dbReference>
<dbReference type="InterPro" id="IPR003594">
    <property type="entry name" value="HATPase_dom"/>
</dbReference>
<dbReference type="InterPro" id="IPR005467">
    <property type="entry name" value="His_kinase_dom"/>
</dbReference>
<comment type="subcellular location">
    <subcellularLocation>
        <location evidence="2">Membrane</location>
        <topology evidence="2">Multi-pass membrane protein</topology>
    </subcellularLocation>
</comment>
<dbReference type="Pfam" id="PF13493">
    <property type="entry name" value="DUF4118"/>
    <property type="match status" value="1"/>
</dbReference>
<dbReference type="AlphaFoldDB" id="A0A1G6V1P4"/>
<reference evidence="16 17" key="1">
    <citation type="submission" date="2016-10" db="EMBL/GenBank/DDBJ databases">
        <authorList>
            <person name="de Groot N.N."/>
        </authorList>
    </citation>
    <scope>NUCLEOTIDE SEQUENCE [LARGE SCALE GENOMIC DNA]</scope>
    <source>
        <strain evidence="16 17">CPCC 100156</strain>
    </source>
</reference>
<dbReference type="PANTHER" id="PTHR41523">
    <property type="entry name" value="TWO-COMPONENT SYSTEM SENSOR PROTEIN"/>
    <property type="match status" value="1"/>
</dbReference>
<evidence type="ECO:0000256" key="14">
    <source>
        <dbReference type="SAM" id="Phobius"/>
    </source>
</evidence>
<keyword evidence="4" id="KW-0597">Phosphoprotein</keyword>
<dbReference type="Gene3D" id="3.30.565.10">
    <property type="entry name" value="Histidine kinase-like ATPase, C-terminal domain"/>
    <property type="match status" value="1"/>
</dbReference>
<dbReference type="Pfam" id="PF07568">
    <property type="entry name" value="HisKA_2"/>
    <property type="match status" value="1"/>
</dbReference>
<proteinExistence type="predicted"/>
<evidence type="ECO:0000256" key="9">
    <source>
        <dbReference type="ARBA" id="ARBA00022840"/>
    </source>
</evidence>
<feature type="transmembrane region" description="Helical" evidence="14">
    <location>
        <begin position="52"/>
        <end position="85"/>
    </location>
</feature>
<dbReference type="Gene3D" id="1.20.120.620">
    <property type="entry name" value="Backbone structure of the membrane domain of e. Coli histidine kinase receptor kdpd"/>
    <property type="match status" value="1"/>
</dbReference>
<feature type="transmembrane region" description="Helical" evidence="14">
    <location>
        <begin position="20"/>
        <end position="40"/>
    </location>
</feature>
<dbReference type="GO" id="GO:0004673">
    <property type="term" value="F:protein histidine kinase activity"/>
    <property type="evidence" value="ECO:0007669"/>
    <property type="project" value="UniProtKB-EC"/>
</dbReference>
<evidence type="ECO:0000256" key="2">
    <source>
        <dbReference type="ARBA" id="ARBA00004141"/>
    </source>
</evidence>
<dbReference type="Proteomes" id="UP000198925">
    <property type="component" value="Unassembled WGS sequence"/>
</dbReference>
<keyword evidence="12 14" id="KW-0472">Membrane</keyword>
<feature type="domain" description="Histidine kinase" evidence="15">
    <location>
        <begin position="255"/>
        <end position="354"/>
    </location>
</feature>
<keyword evidence="5" id="KW-0808">Transferase</keyword>